<dbReference type="InterPro" id="IPR020471">
    <property type="entry name" value="AKR"/>
</dbReference>
<evidence type="ECO:0000313" key="2">
    <source>
        <dbReference type="EMBL" id="EBA07508.1"/>
    </source>
</evidence>
<dbReference type="CDD" id="cd19090">
    <property type="entry name" value="AKR_AKR15A-like"/>
    <property type="match status" value="1"/>
</dbReference>
<dbReference type="PANTHER" id="PTHR42686">
    <property type="entry name" value="GH17980P-RELATED"/>
    <property type="match status" value="1"/>
</dbReference>
<comment type="caution">
    <text evidence="2">The sequence shown here is derived from an EMBL/GenBank/DDBJ whole genome shotgun (WGS) entry which is preliminary data.</text>
</comment>
<dbReference type="InterPro" id="IPR036812">
    <property type="entry name" value="NAD(P)_OxRdtase_dom_sf"/>
</dbReference>
<dbReference type="GO" id="GO:0005829">
    <property type="term" value="C:cytosol"/>
    <property type="evidence" value="ECO:0007669"/>
    <property type="project" value="TreeGrafter"/>
</dbReference>
<evidence type="ECO:0000259" key="1">
    <source>
        <dbReference type="Pfam" id="PF00248"/>
    </source>
</evidence>
<reference evidence="2 3" key="1">
    <citation type="submission" date="2006-06" db="EMBL/GenBank/DDBJ databases">
        <authorList>
            <person name="Moran M.A."/>
            <person name="Ferriera S."/>
            <person name="Johnson J."/>
            <person name="Kravitz S."/>
            <person name="Beeson K."/>
            <person name="Sutton G."/>
            <person name="Rogers Y.-H."/>
            <person name="Friedman R."/>
            <person name="Frazier M."/>
            <person name="Venter J.C."/>
        </authorList>
    </citation>
    <scope>NUCLEOTIDE SEQUENCE [LARGE SCALE GENOMIC DNA]</scope>
    <source>
        <strain evidence="2 3">E-37</strain>
    </source>
</reference>
<accession>A3K5W9</accession>
<dbReference type="EMBL" id="AAYA01000009">
    <property type="protein sequence ID" value="EBA07508.1"/>
    <property type="molecule type" value="Genomic_DNA"/>
</dbReference>
<dbReference type="Pfam" id="PF00248">
    <property type="entry name" value="Aldo_ket_red"/>
    <property type="match status" value="1"/>
</dbReference>
<organism evidence="2 3">
    <name type="scientific">Sagittula stellata (strain ATCC 700073 / DSM 11524 / E-37)</name>
    <dbReference type="NCBI Taxonomy" id="388399"/>
    <lineage>
        <taxon>Bacteria</taxon>
        <taxon>Pseudomonadati</taxon>
        <taxon>Pseudomonadota</taxon>
        <taxon>Alphaproteobacteria</taxon>
        <taxon>Rhodobacterales</taxon>
        <taxon>Roseobacteraceae</taxon>
        <taxon>Sagittula</taxon>
    </lineage>
</organism>
<dbReference type="RefSeq" id="WP_005860578.1">
    <property type="nucleotide sequence ID" value="NZ_AAYA01000009.1"/>
</dbReference>
<feature type="domain" description="NADP-dependent oxidoreductase" evidence="1">
    <location>
        <begin position="17"/>
        <end position="306"/>
    </location>
</feature>
<dbReference type="PANTHER" id="PTHR42686:SF1">
    <property type="entry name" value="GH17980P-RELATED"/>
    <property type="match status" value="1"/>
</dbReference>
<dbReference type="Proteomes" id="UP000005713">
    <property type="component" value="Unassembled WGS sequence"/>
</dbReference>
<protein>
    <submittedName>
        <fullName evidence="2">Putative oxidoreductase</fullName>
    </submittedName>
</protein>
<gene>
    <name evidence="2" type="ORF">SSE37_21955</name>
</gene>
<dbReference type="SUPFAM" id="SSF51430">
    <property type="entry name" value="NAD(P)-linked oxidoreductase"/>
    <property type="match status" value="1"/>
</dbReference>
<dbReference type="GO" id="GO:0016491">
    <property type="term" value="F:oxidoreductase activity"/>
    <property type="evidence" value="ECO:0007669"/>
    <property type="project" value="InterPro"/>
</dbReference>
<proteinExistence type="predicted"/>
<dbReference type="AlphaFoldDB" id="A3K5W9"/>
<evidence type="ECO:0000313" key="3">
    <source>
        <dbReference type="Proteomes" id="UP000005713"/>
    </source>
</evidence>
<dbReference type="InterPro" id="IPR023210">
    <property type="entry name" value="NADP_OxRdtase_dom"/>
</dbReference>
<dbReference type="Gene3D" id="3.20.20.100">
    <property type="entry name" value="NADP-dependent oxidoreductase domain"/>
    <property type="match status" value="1"/>
</dbReference>
<sequence>MSMPRYKLGRTDLEVTELCFGASALGDMPDTYGYSVSEDRARDTINAIFESEVNVLDTSRNYGFGRSEERIGKVIKERGGLPKGFVLSTKLDRDMETRRFDAARVRQSVEESLKALNLDTIPLLHLHDPEHARDLNEITGEGGALDELFKLKEEGIAQAVGLAMGRIDIMFPILRDRPFDALISHNRFTLLNRAAAQMFDYAYDNEIAILNAAPFAGGVLAKGAAEMPQITYQEATDEALQPVRAIEAICAKHGIAPGAAALGFSLRDPRITSTVIGVSKPERVQQTLDWAATKIPAAAWEELDALPFDADDPEANRVYRPG</sequence>
<keyword evidence="3" id="KW-1185">Reference proteome</keyword>
<name>A3K5W9_SAGS3</name>
<dbReference type="eggNOG" id="COG0667">
    <property type="taxonomic scope" value="Bacteria"/>
</dbReference>